<feature type="non-terminal residue" evidence="1">
    <location>
        <position position="119"/>
    </location>
</feature>
<organism evidence="1 2">
    <name type="scientific">Astrephomene gubernaculifera</name>
    <dbReference type="NCBI Taxonomy" id="47775"/>
    <lineage>
        <taxon>Eukaryota</taxon>
        <taxon>Viridiplantae</taxon>
        <taxon>Chlorophyta</taxon>
        <taxon>core chlorophytes</taxon>
        <taxon>Chlorophyceae</taxon>
        <taxon>CS clade</taxon>
        <taxon>Chlamydomonadales</taxon>
        <taxon>Astrephomenaceae</taxon>
        <taxon>Astrephomene</taxon>
    </lineage>
</organism>
<dbReference type="AlphaFoldDB" id="A0AAD3DYY3"/>
<keyword evidence="2" id="KW-1185">Reference proteome</keyword>
<evidence type="ECO:0000313" key="1">
    <source>
        <dbReference type="EMBL" id="GFR49178.1"/>
    </source>
</evidence>
<protein>
    <submittedName>
        <fullName evidence="1">Uncharacterized protein</fullName>
    </submittedName>
</protein>
<accession>A0AAD3DYY3</accession>
<evidence type="ECO:0000313" key="2">
    <source>
        <dbReference type="Proteomes" id="UP001054857"/>
    </source>
</evidence>
<name>A0AAD3DYY3_9CHLO</name>
<proteinExistence type="predicted"/>
<reference evidence="1 2" key="1">
    <citation type="journal article" date="2021" name="Sci. Rep.">
        <title>Genome sequencing of the multicellular alga Astrephomene provides insights into convergent evolution of germ-soma differentiation.</title>
        <authorList>
            <person name="Yamashita S."/>
            <person name="Yamamoto K."/>
            <person name="Matsuzaki R."/>
            <person name="Suzuki S."/>
            <person name="Yamaguchi H."/>
            <person name="Hirooka S."/>
            <person name="Minakuchi Y."/>
            <person name="Miyagishima S."/>
            <person name="Kawachi M."/>
            <person name="Toyoda A."/>
            <person name="Nozaki H."/>
        </authorList>
    </citation>
    <scope>NUCLEOTIDE SEQUENCE [LARGE SCALE GENOMIC DNA]</scope>
    <source>
        <strain evidence="1 2">NIES-4017</strain>
    </source>
</reference>
<comment type="caution">
    <text evidence="1">The sequence shown here is derived from an EMBL/GenBank/DDBJ whole genome shotgun (WGS) entry which is preliminary data.</text>
</comment>
<sequence length="119" mass="12575">KSLECLQRLAEVDLADDACRSLAARLRGAGFLRTFDALIRRTAHATCPSAAATAATATAGSASTAAPIPSLSDVLSCANAVLSPLPLEVFLDTHSGRERKQQRVGATRCDPWVDRRELG</sequence>
<dbReference type="EMBL" id="BMAR01000028">
    <property type="protein sequence ID" value="GFR49178.1"/>
    <property type="molecule type" value="Genomic_DNA"/>
</dbReference>
<dbReference type="Proteomes" id="UP001054857">
    <property type="component" value="Unassembled WGS sequence"/>
</dbReference>
<feature type="non-terminal residue" evidence="1">
    <location>
        <position position="1"/>
    </location>
</feature>
<gene>
    <name evidence="1" type="ORF">Agub_g11201</name>
</gene>